<feature type="binding site" evidence="10">
    <location>
        <begin position="13"/>
        <end position="18"/>
    </location>
    <ligand>
        <name>FAD</name>
        <dbReference type="ChEBI" id="CHEBI:57692"/>
    </ligand>
</feature>
<accession>G8TVF1</accession>
<protein>
    <recommendedName>
        <fullName evidence="10">Methylenetetrahydrofolate--tRNA-(uracil-5-)-methyltransferase TrmFO</fullName>
        <ecNumber evidence="10">2.1.1.74</ecNumber>
    </recommendedName>
    <alternativeName>
        <fullName evidence="10">Folate-dependent tRNA (uracil-5-)-methyltransferase</fullName>
    </alternativeName>
    <alternativeName>
        <fullName evidence="10">Folate-dependent tRNA(M-5-U54)-methyltransferase</fullName>
    </alternativeName>
</protein>
<keyword evidence="7 10" id="KW-0274">FAD</keyword>
<dbReference type="AlphaFoldDB" id="G8TVF1"/>
<dbReference type="EMBL" id="CP003179">
    <property type="protein sequence ID" value="AEW05870.1"/>
    <property type="molecule type" value="Genomic_DNA"/>
</dbReference>
<evidence type="ECO:0000256" key="3">
    <source>
        <dbReference type="ARBA" id="ARBA00022603"/>
    </source>
</evidence>
<keyword evidence="13" id="KW-1185">Reference proteome</keyword>
<dbReference type="STRING" id="679936.Sulac_2407"/>
<feature type="domain" description="MnmG N-terminal" evidence="11">
    <location>
        <begin position="9"/>
        <end position="369"/>
    </location>
</feature>
<dbReference type="InterPro" id="IPR040131">
    <property type="entry name" value="MnmG_N"/>
</dbReference>
<gene>
    <name evidence="10" type="primary">trmFO</name>
    <name evidence="12" type="ordered locus">Sulac_2407</name>
</gene>
<reference evidence="13" key="1">
    <citation type="submission" date="2011-12" db="EMBL/GenBank/DDBJ databases">
        <title>The complete genome of chromosome of Sulfobacillus acidophilus DSM 10332.</title>
        <authorList>
            <person name="Lucas S."/>
            <person name="Han J."/>
            <person name="Lapidus A."/>
            <person name="Bruce D."/>
            <person name="Goodwin L."/>
            <person name="Pitluck S."/>
            <person name="Peters L."/>
            <person name="Kyrpides N."/>
            <person name="Mavromatis K."/>
            <person name="Ivanova N."/>
            <person name="Mikhailova N."/>
            <person name="Chertkov O."/>
            <person name="Saunders E."/>
            <person name="Detter J.C."/>
            <person name="Tapia R."/>
            <person name="Han C."/>
            <person name="Land M."/>
            <person name="Hauser L."/>
            <person name="Markowitz V."/>
            <person name="Cheng J.-F."/>
            <person name="Hugenholtz P."/>
            <person name="Woyke T."/>
            <person name="Wu D."/>
            <person name="Pukall R."/>
            <person name="Gehrich-Schroeter G."/>
            <person name="Schneider S."/>
            <person name="Klenk H.-P."/>
            <person name="Eisen J.A."/>
        </authorList>
    </citation>
    <scope>NUCLEOTIDE SEQUENCE [LARGE SCALE GENOMIC DNA]</scope>
    <source>
        <strain evidence="13">ATCC 700253 / DSM 10332 / NAL</strain>
    </source>
</reference>
<evidence type="ECO:0000313" key="13">
    <source>
        <dbReference type="Proteomes" id="UP000005439"/>
    </source>
</evidence>
<dbReference type="SUPFAM" id="SSF51905">
    <property type="entry name" value="FAD/NAD(P)-binding domain"/>
    <property type="match status" value="1"/>
</dbReference>
<keyword evidence="4 10" id="KW-0285">Flavoprotein</keyword>
<evidence type="ECO:0000259" key="11">
    <source>
        <dbReference type="Pfam" id="PF01134"/>
    </source>
</evidence>
<dbReference type="KEGG" id="sap:Sulac_2407"/>
<evidence type="ECO:0000256" key="6">
    <source>
        <dbReference type="ARBA" id="ARBA00022694"/>
    </source>
</evidence>
<sequence>MRNKPNNRVIVVGGGLAGSEAAWQIAQRGIPVDLYEMRPLVKTPAHITDRLAELVCSNSLGGDQGTSPAATLKAEMRLFSSLILQAAEKARVDAGSALAVDRDIFSEAVTEAILGHPGITVHRDVVETIPEGPTVIATGPLTHEALSLALQDFFATDALSFFDAAAPIVFGDSIDMNYAFYGSREGTDDYINCPLTKAEYEAFYESLMAAEQHERHDFEEARFFEGCLPIEEIARRGPKTLLFGPMKPIGLKNPLEGGRRPYAVVQLRRDNAAGSLWSLVGFQTNLRWGEQKRILSMIPALRQAEFARYGVMHRNTYLKSPKILEPSLNTRKRADLWLAGQMIGVEGYVESAASGILAGINAARYVKGLDPVVLPRETMMGALFYYVTHADPDTFQPMNATFGLFEVPEEIRAVKDKKERRERLKARSLAVMTPIAESLSVEPEAHHVQSQ</sequence>
<dbReference type="GO" id="GO:0050660">
    <property type="term" value="F:flavin adenine dinucleotide binding"/>
    <property type="evidence" value="ECO:0007669"/>
    <property type="project" value="UniProtKB-UniRule"/>
</dbReference>
<dbReference type="PATRIC" id="fig|679936.5.peg.2493"/>
<evidence type="ECO:0000256" key="7">
    <source>
        <dbReference type="ARBA" id="ARBA00022827"/>
    </source>
</evidence>
<dbReference type="GO" id="GO:0005829">
    <property type="term" value="C:cytosol"/>
    <property type="evidence" value="ECO:0007669"/>
    <property type="project" value="TreeGrafter"/>
</dbReference>
<reference evidence="12 13" key="2">
    <citation type="journal article" date="2012" name="Stand. Genomic Sci.">
        <title>Complete genome sequence of the moderately thermophilic mineral-sulfide-oxidizing firmicute Sulfobacillus acidophilus type strain (NAL(T)).</title>
        <authorList>
            <person name="Anderson I."/>
            <person name="Chertkov O."/>
            <person name="Chen A."/>
            <person name="Saunders E."/>
            <person name="Lapidus A."/>
            <person name="Nolan M."/>
            <person name="Lucas S."/>
            <person name="Hammon N."/>
            <person name="Deshpande S."/>
            <person name="Cheng J.F."/>
            <person name="Han C."/>
            <person name="Tapia R."/>
            <person name="Goodwin L.A."/>
            <person name="Pitluck S."/>
            <person name="Liolios K."/>
            <person name="Pagani I."/>
            <person name="Ivanova N."/>
            <person name="Mikhailova N."/>
            <person name="Pati A."/>
            <person name="Palaniappan K."/>
            <person name="Land M."/>
            <person name="Pan C."/>
            <person name="Rohde M."/>
            <person name="Pukall R."/>
            <person name="Goker M."/>
            <person name="Detter J.C."/>
            <person name="Woyke T."/>
            <person name="Bristow J."/>
            <person name="Eisen J.A."/>
            <person name="Markowitz V."/>
            <person name="Hugenholtz P."/>
            <person name="Kyrpides N.C."/>
            <person name="Klenk H.P."/>
            <person name="Mavromatis K."/>
        </authorList>
    </citation>
    <scope>NUCLEOTIDE SEQUENCE [LARGE SCALE GENOMIC DNA]</scope>
    <source>
        <strain evidence="13">ATCC 700253 / DSM 10332 / NAL</strain>
    </source>
</reference>
<comment type="cofactor">
    <cofactor evidence="1 10">
        <name>FAD</name>
        <dbReference type="ChEBI" id="CHEBI:57692"/>
    </cofactor>
</comment>
<dbReference type="Proteomes" id="UP000005439">
    <property type="component" value="Chromosome"/>
</dbReference>
<dbReference type="HAMAP" id="MF_01037">
    <property type="entry name" value="TrmFO"/>
    <property type="match status" value="1"/>
</dbReference>
<evidence type="ECO:0000313" key="12">
    <source>
        <dbReference type="EMBL" id="AEW05870.1"/>
    </source>
</evidence>
<comment type="catalytic activity">
    <reaction evidence="10">
        <text>uridine(54) in tRNA + (6R)-5,10-methylene-5,6,7,8-tetrahydrofolate + NADH + H(+) = 5-methyluridine(54) in tRNA + (6S)-5,6,7,8-tetrahydrofolate + NAD(+)</text>
        <dbReference type="Rhea" id="RHEA:16873"/>
        <dbReference type="Rhea" id="RHEA-COMP:10167"/>
        <dbReference type="Rhea" id="RHEA-COMP:10193"/>
        <dbReference type="ChEBI" id="CHEBI:15378"/>
        <dbReference type="ChEBI" id="CHEBI:15636"/>
        <dbReference type="ChEBI" id="CHEBI:57453"/>
        <dbReference type="ChEBI" id="CHEBI:57540"/>
        <dbReference type="ChEBI" id="CHEBI:57945"/>
        <dbReference type="ChEBI" id="CHEBI:65315"/>
        <dbReference type="ChEBI" id="CHEBI:74447"/>
        <dbReference type="EC" id="2.1.1.74"/>
    </reaction>
</comment>
<evidence type="ECO:0000256" key="4">
    <source>
        <dbReference type="ARBA" id="ARBA00022630"/>
    </source>
</evidence>
<comment type="catalytic activity">
    <reaction evidence="10">
        <text>uridine(54) in tRNA + (6R)-5,10-methylene-5,6,7,8-tetrahydrofolate + NADPH + H(+) = 5-methyluridine(54) in tRNA + (6S)-5,6,7,8-tetrahydrofolate + NADP(+)</text>
        <dbReference type="Rhea" id="RHEA:62372"/>
        <dbReference type="Rhea" id="RHEA-COMP:10167"/>
        <dbReference type="Rhea" id="RHEA-COMP:10193"/>
        <dbReference type="ChEBI" id="CHEBI:15378"/>
        <dbReference type="ChEBI" id="CHEBI:15636"/>
        <dbReference type="ChEBI" id="CHEBI:57453"/>
        <dbReference type="ChEBI" id="CHEBI:57783"/>
        <dbReference type="ChEBI" id="CHEBI:58349"/>
        <dbReference type="ChEBI" id="CHEBI:65315"/>
        <dbReference type="ChEBI" id="CHEBI:74447"/>
        <dbReference type="EC" id="2.1.1.74"/>
    </reaction>
</comment>
<proteinExistence type="inferred from homology"/>
<keyword evidence="3 10" id="KW-0489">Methyltransferase</keyword>
<dbReference type="PANTHER" id="PTHR11806:SF2">
    <property type="entry name" value="METHYLENETETRAHYDROFOLATE--TRNA-(URACIL-5-)-METHYLTRANSFERASE TRMFO"/>
    <property type="match status" value="1"/>
</dbReference>
<dbReference type="NCBIfam" id="NF003739">
    <property type="entry name" value="PRK05335.1"/>
    <property type="match status" value="1"/>
</dbReference>
<dbReference type="InterPro" id="IPR002218">
    <property type="entry name" value="MnmG-rel"/>
</dbReference>
<dbReference type="PANTHER" id="PTHR11806">
    <property type="entry name" value="GLUCOSE INHIBITED DIVISION PROTEIN A"/>
    <property type="match status" value="1"/>
</dbReference>
<comment type="similarity">
    <text evidence="10">Belongs to the MnmG family. TrmFO subfamily.</text>
</comment>
<dbReference type="InterPro" id="IPR004417">
    <property type="entry name" value="TrmFO"/>
</dbReference>
<comment type="subcellular location">
    <subcellularLocation>
        <location evidence="10">Cytoplasm</location>
    </subcellularLocation>
</comment>
<dbReference type="HOGENOM" id="CLU_033057_1_0_9"/>
<dbReference type="PRINTS" id="PR00469">
    <property type="entry name" value="PNDRDTASEII"/>
</dbReference>
<keyword evidence="9 10" id="KW-0520">NAD</keyword>
<dbReference type="Gene3D" id="3.50.50.60">
    <property type="entry name" value="FAD/NAD(P)-binding domain"/>
    <property type="match status" value="2"/>
</dbReference>
<evidence type="ECO:0000256" key="10">
    <source>
        <dbReference type="HAMAP-Rule" id="MF_01037"/>
    </source>
</evidence>
<evidence type="ECO:0000256" key="1">
    <source>
        <dbReference type="ARBA" id="ARBA00001974"/>
    </source>
</evidence>
<dbReference type="GO" id="GO:0002098">
    <property type="term" value="P:tRNA wobble uridine modification"/>
    <property type="evidence" value="ECO:0007669"/>
    <property type="project" value="TreeGrafter"/>
</dbReference>
<organism evidence="12 13">
    <name type="scientific">Sulfobacillus acidophilus (strain ATCC 700253 / DSM 10332 / NAL)</name>
    <dbReference type="NCBI Taxonomy" id="679936"/>
    <lineage>
        <taxon>Bacteria</taxon>
        <taxon>Bacillati</taxon>
        <taxon>Bacillota</taxon>
        <taxon>Clostridia</taxon>
        <taxon>Eubacteriales</taxon>
        <taxon>Clostridiales Family XVII. Incertae Sedis</taxon>
        <taxon>Sulfobacillus</taxon>
    </lineage>
</organism>
<dbReference type="NCBIfam" id="TIGR00137">
    <property type="entry name" value="gid_trmFO"/>
    <property type="match status" value="1"/>
</dbReference>
<dbReference type="InterPro" id="IPR020595">
    <property type="entry name" value="MnmG-rel_CS"/>
</dbReference>
<name>G8TVF1_SULAD</name>
<evidence type="ECO:0000256" key="8">
    <source>
        <dbReference type="ARBA" id="ARBA00022857"/>
    </source>
</evidence>
<dbReference type="Pfam" id="PF01134">
    <property type="entry name" value="GIDA"/>
    <property type="match status" value="1"/>
</dbReference>
<dbReference type="PROSITE" id="PS01281">
    <property type="entry name" value="GIDA_2"/>
    <property type="match status" value="1"/>
</dbReference>
<dbReference type="GO" id="GO:0030488">
    <property type="term" value="P:tRNA methylation"/>
    <property type="evidence" value="ECO:0007669"/>
    <property type="project" value="TreeGrafter"/>
</dbReference>
<dbReference type="GO" id="GO:0047151">
    <property type="term" value="F:tRNA (uracil(54)-C5)-methyltransferase activity, 5,10-methylenetetrahydrofolate-dependent"/>
    <property type="evidence" value="ECO:0007669"/>
    <property type="project" value="UniProtKB-UniRule"/>
</dbReference>
<evidence type="ECO:0000256" key="5">
    <source>
        <dbReference type="ARBA" id="ARBA00022679"/>
    </source>
</evidence>
<dbReference type="InterPro" id="IPR036188">
    <property type="entry name" value="FAD/NAD-bd_sf"/>
</dbReference>
<keyword evidence="5 10" id="KW-0808">Transferase</keyword>
<keyword evidence="8 10" id="KW-0521">NADP</keyword>
<evidence type="ECO:0000256" key="9">
    <source>
        <dbReference type="ARBA" id="ARBA00023027"/>
    </source>
</evidence>
<comment type="function">
    <text evidence="10">Catalyzes the folate-dependent formation of 5-methyl-uridine at position 54 (M-5-U54) in all tRNAs.</text>
</comment>
<keyword evidence="2 10" id="KW-0963">Cytoplasm</keyword>
<evidence type="ECO:0000256" key="2">
    <source>
        <dbReference type="ARBA" id="ARBA00022490"/>
    </source>
</evidence>
<keyword evidence="6 10" id="KW-0819">tRNA processing</keyword>
<dbReference type="EC" id="2.1.1.74" evidence="10"/>